<dbReference type="InParanoid" id="A0A409X2R1"/>
<protein>
    <submittedName>
        <fullName evidence="1">Uncharacterized protein</fullName>
    </submittedName>
</protein>
<keyword evidence="2" id="KW-1185">Reference proteome</keyword>
<reference evidence="1 2" key="1">
    <citation type="journal article" date="2018" name="Evol. Lett.">
        <title>Horizontal gene cluster transfer increased hallucinogenic mushroom diversity.</title>
        <authorList>
            <person name="Reynolds H.T."/>
            <person name="Vijayakumar V."/>
            <person name="Gluck-Thaler E."/>
            <person name="Korotkin H.B."/>
            <person name="Matheny P.B."/>
            <person name="Slot J.C."/>
        </authorList>
    </citation>
    <scope>NUCLEOTIDE SEQUENCE [LARGE SCALE GENOMIC DNA]</scope>
    <source>
        <strain evidence="1 2">2629</strain>
    </source>
</reference>
<comment type="caution">
    <text evidence="1">The sequence shown here is derived from an EMBL/GenBank/DDBJ whole genome shotgun (WGS) entry which is preliminary data.</text>
</comment>
<dbReference type="STRING" id="181874.A0A409X2R1"/>
<name>A0A409X2R1_9AGAR</name>
<sequence>MDQIRQIILKEPQASFRPHRVDDRMENLSFAAITALTDDASKVHEFVESEKNGDQAISSIMARERQLISDTSQAIKNNIRSINDQSIEVSSFEVNDHIDGLSLDAMVKLRIKHETRQARTGVRTRFGAAYSDKKTVAQTKKTVAQTKKEIARQMQQILQDHQGGDRGVGSGLERAQRWRAPAIGARHGVVDGLEAPVLAAGANAGPSVPFENHY</sequence>
<accession>A0A409X2R1</accession>
<dbReference type="AlphaFoldDB" id="A0A409X2R1"/>
<proteinExistence type="predicted"/>
<dbReference type="Proteomes" id="UP000284842">
    <property type="component" value="Unassembled WGS sequence"/>
</dbReference>
<organism evidence="1 2">
    <name type="scientific">Panaeolus cyanescens</name>
    <dbReference type="NCBI Taxonomy" id="181874"/>
    <lineage>
        <taxon>Eukaryota</taxon>
        <taxon>Fungi</taxon>
        <taxon>Dikarya</taxon>
        <taxon>Basidiomycota</taxon>
        <taxon>Agaricomycotina</taxon>
        <taxon>Agaricomycetes</taxon>
        <taxon>Agaricomycetidae</taxon>
        <taxon>Agaricales</taxon>
        <taxon>Agaricineae</taxon>
        <taxon>Galeropsidaceae</taxon>
        <taxon>Panaeolus</taxon>
    </lineage>
</organism>
<dbReference type="EMBL" id="NHTK01004774">
    <property type="protein sequence ID" value="PPQ85039.1"/>
    <property type="molecule type" value="Genomic_DNA"/>
</dbReference>
<gene>
    <name evidence="1" type="ORF">CVT24_010457</name>
</gene>
<evidence type="ECO:0000313" key="1">
    <source>
        <dbReference type="EMBL" id="PPQ85039.1"/>
    </source>
</evidence>
<evidence type="ECO:0000313" key="2">
    <source>
        <dbReference type="Proteomes" id="UP000284842"/>
    </source>
</evidence>